<gene>
    <name evidence="2" type="ORF">DAY19_09290</name>
</gene>
<organism evidence="2 3">
    <name type="scientific">Halobacteriovorax vibrionivorans</name>
    <dbReference type="NCBI Taxonomy" id="2152716"/>
    <lineage>
        <taxon>Bacteria</taxon>
        <taxon>Pseudomonadati</taxon>
        <taxon>Bdellovibrionota</taxon>
        <taxon>Bacteriovoracia</taxon>
        <taxon>Bacteriovoracales</taxon>
        <taxon>Halobacteriovoraceae</taxon>
        <taxon>Halobacteriovorax</taxon>
    </lineage>
</organism>
<dbReference type="RefSeq" id="WP_115361706.1">
    <property type="nucleotide sequence ID" value="NZ_QDKL01000002.1"/>
</dbReference>
<dbReference type="EMBL" id="QDKL01000002">
    <property type="protein sequence ID" value="RZF21873.1"/>
    <property type="molecule type" value="Genomic_DNA"/>
</dbReference>
<evidence type="ECO:0000313" key="3">
    <source>
        <dbReference type="Proteomes" id="UP000443582"/>
    </source>
</evidence>
<dbReference type="Proteomes" id="UP000443582">
    <property type="component" value="Unassembled WGS sequence"/>
</dbReference>
<feature type="signal peptide" evidence="1">
    <location>
        <begin position="1"/>
        <end position="23"/>
    </location>
</feature>
<name>A0ABY0IIA7_9BACT</name>
<sequence>MKVSTRIYTLIMALMLTSTSAYASVFSLIEATGEGLNQLLLKSGVLDSEVRSVVTKNLDLAMKDLSHTGKKEDFSFNTLKMMVKGSQDKARLQKVSEVFAKENPEAKELKEAINSFVYLSQRYGYKKSAILSCAPCVNKNLSDNGFDFVLSEMKDESSARIFKVMSRYNSPAKVQRQLYSQVKNEGWSARVPMLNPTDEEALLYFLTAQKYGSSAQKELISAIKEVSVSNGKVDLFSNFNGHKFYSFLSSGFSDNEMTELARILKATAEEMKESKKGTMDAFYDVLQKEADEARTPAARQKKLALLEYLRDDAKCFKK</sequence>
<feature type="chain" id="PRO_5045738369" evidence="1">
    <location>
        <begin position="24"/>
        <end position="318"/>
    </location>
</feature>
<reference evidence="3" key="1">
    <citation type="journal article" date="2019" name="Int. J. Syst. Evol. Microbiol.">
        <title>Halobacteriovorax valvorus sp. nov., a novel prokaryotic predator isolated from coastal seawater of China.</title>
        <authorList>
            <person name="Chen M.-X."/>
        </authorList>
    </citation>
    <scope>NUCLEOTIDE SEQUENCE [LARGE SCALE GENOMIC DNA]</scope>
    <source>
        <strain evidence="3">BL9</strain>
    </source>
</reference>
<evidence type="ECO:0000313" key="2">
    <source>
        <dbReference type="EMBL" id="RZF21873.1"/>
    </source>
</evidence>
<keyword evidence="1" id="KW-0732">Signal</keyword>
<evidence type="ECO:0000256" key="1">
    <source>
        <dbReference type="SAM" id="SignalP"/>
    </source>
</evidence>
<keyword evidence="3" id="KW-1185">Reference proteome</keyword>
<protein>
    <submittedName>
        <fullName evidence="2">Uncharacterized protein</fullName>
    </submittedName>
</protein>
<proteinExistence type="predicted"/>
<accession>A0ABY0IIA7</accession>
<comment type="caution">
    <text evidence="2">The sequence shown here is derived from an EMBL/GenBank/DDBJ whole genome shotgun (WGS) entry which is preliminary data.</text>
</comment>